<dbReference type="Proteomes" id="UP000001876">
    <property type="component" value="Unassembled WGS sequence"/>
</dbReference>
<feature type="region of interest" description="Disordered" evidence="1">
    <location>
        <begin position="21"/>
        <end position="54"/>
    </location>
</feature>
<organism evidence="3">
    <name type="scientific">Micromonas pusilla (strain CCMP1545)</name>
    <name type="common">Picoplanktonic green alga</name>
    <dbReference type="NCBI Taxonomy" id="564608"/>
    <lineage>
        <taxon>Eukaryota</taxon>
        <taxon>Viridiplantae</taxon>
        <taxon>Chlorophyta</taxon>
        <taxon>Mamiellophyceae</taxon>
        <taxon>Mamiellales</taxon>
        <taxon>Mamiellaceae</taxon>
        <taxon>Micromonas</taxon>
    </lineage>
</organism>
<feature type="compositionally biased region" description="Basic and acidic residues" evidence="1">
    <location>
        <begin position="21"/>
        <end position="33"/>
    </location>
</feature>
<proteinExistence type="predicted"/>
<evidence type="ECO:0000313" key="2">
    <source>
        <dbReference type="EMBL" id="EEH57549.1"/>
    </source>
</evidence>
<dbReference type="KEGG" id="mpp:MICPUCDRAFT_39139"/>
<accession>C1MPK9</accession>
<evidence type="ECO:0000256" key="1">
    <source>
        <dbReference type="SAM" id="MobiDB-lite"/>
    </source>
</evidence>
<dbReference type="OMA" id="RCAFNIE"/>
<gene>
    <name evidence="2" type="ORF">MICPUCDRAFT_39139</name>
</gene>
<reference evidence="2 3" key="1">
    <citation type="journal article" date="2009" name="Science">
        <title>Green evolution and dynamic adaptations revealed by genomes of the marine picoeukaryotes Micromonas.</title>
        <authorList>
            <person name="Worden A.Z."/>
            <person name="Lee J.H."/>
            <person name="Mock T."/>
            <person name="Rouze P."/>
            <person name="Simmons M.P."/>
            <person name="Aerts A.L."/>
            <person name="Allen A.E."/>
            <person name="Cuvelier M.L."/>
            <person name="Derelle E."/>
            <person name="Everett M.V."/>
            <person name="Foulon E."/>
            <person name="Grimwood J."/>
            <person name="Gundlach H."/>
            <person name="Henrissat B."/>
            <person name="Napoli C."/>
            <person name="McDonald S.M."/>
            <person name="Parker M.S."/>
            <person name="Rombauts S."/>
            <person name="Salamov A."/>
            <person name="Von Dassow P."/>
            <person name="Badger J.H."/>
            <person name="Coutinho P.M."/>
            <person name="Demir E."/>
            <person name="Dubchak I."/>
            <person name="Gentemann C."/>
            <person name="Eikrem W."/>
            <person name="Gready J.E."/>
            <person name="John U."/>
            <person name="Lanier W."/>
            <person name="Lindquist E.A."/>
            <person name="Lucas S."/>
            <person name="Mayer K.F."/>
            <person name="Moreau H."/>
            <person name="Not F."/>
            <person name="Otillar R."/>
            <person name="Panaud O."/>
            <person name="Pangilinan J."/>
            <person name="Paulsen I."/>
            <person name="Piegu B."/>
            <person name="Poliakov A."/>
            <person name="Robbens S."/>
            <person name="Schmutz J."/>
            <person name="Toulza E."/>
            <person name="Wyss T."/>
            <person name="Zelensky A."/>
            <person name="Zhou K."/>
            <person name="Armbrust E.V."/>
            <person name="Bhattacharya D."/>
            <person name="Goodenough U.W."/>
            <person name="Van de Peer Y."/>
            <person name="Grigoriev I.V."/>
        </authorList>
    </citation>
    <scope>NUCLEOTIDE SEQUENCE [LARGE SCALE GENOMIC DNA]</scope>
    <source>
        <strain evidence="2 3">CCMP1545</strain>
    </source>
</reference>
<protein>
    <submittedName>
        <fullName evidence="2">Predicted protein</fullName>
    </submittedName>
</protein>
<keyword evidence="3" id="KW-1185">Reference proteome</keyword>
<name>C1MPK9_MICPC</name>
<evidence type="ECO:0000313" key="3">
    <source>
        <dbReference type="Proteomes" id="UP000001876"/>
    </source>
</evidence>
<dbReference type="AlphaFoldDB" id="C1MPK9"/>
<sequence>MSTALARLALAPATRARVDASLRRSVGHRDDARPHRRPRLIRRASSASPSASASNADGMYDGTVLFHLYDELVAPKPIFTTFLEGALHVAEVARSHPSYASAHFHEAHDQARAIDCEPHGYFNMTLFSCAPETLWDAFEDLRECVDIGHVERTHHPLPCAEIAATPGPTSAIASAPHGAVKYAETDATVLVATPRGGDKEKEAWEAWSGVDAARESCGETFLGASLHECVDAASAYRFVVRTELGGASDEAVAAATEAARAAAGDGAIVGAYRCAFNIEKEGAPAGALPAVREVQKKQREAKEQGFKSAAA</sequence>
<dbReference type="GeneID" id="9683411"/>
<feature type="compositionally biased region" description="Low complexity" evidence="1">
    <location>
        <begin position="43"/>
        <end position="54"/>
    </location>
</feature>
<dbReference type="RefSeq" id="XP_003057598.1">
    <property type="nucleotide sequence ID" value="XM_003057552.1"/>
</dbReference>
<dbReference type="EMBL" id="GG663738">
    <property type="protein sequence ID" value="EEH57549.1"/>
    <property type="molecule type" value="Genomic_DNA"/>
</dbReference>
<dbReference type="OrthoDB" id="496809at2759"/>